<dbReference type="GeneID" id="120251804"/>
<name>A0AB40ANA2_DIOCR</name>
<keyword evidence="1" id="KW-1185">Reference proteome</keyword>
<dbReference type="Proteomes" id="UP001515500">
    <property type="component" value="Chromosome 20"/>
</dbReference>
<dbReference type="RefSeq" id="XP_039116392.1">
    <property type="nucleotide sequence ID" value="XM_039260458.1"/>
</dbReference>
<evidence type="ECO:0000313" key="1">
    <source>
        <dbReference type="Proteomes" id="UP001515500"/>
    </source>
</evidence>
<proteinExistence type="predicted"/>
<organism evidence="1 2">
    <name type="scientific">Dioscorea cayennensis subsp. rotundata</name>
    <name type="common">White Guinea yam</name>
    <name type="synonym">Dioscorea rotundata</name>
    <dbReference type="NCBI Taxonomy" id="55577"/>
    <lineage>
        <taxon>Eukaryota</taxon>
        <taxon>Viridiplantae</taxon>
        <taxon>Streptophyta</taxon>
        <taxon>Embryophyta</taxon>
        <taxon>Tracheophyta</taxon>
        <taxon>Spermatophyta</taxon>
        <taxon>Magnoliopsida</taxon>
        <taxon>Liliopsida</taxon>
        <taxon>Dioscoreales</taxon>
        <taxon>Dioscoreaceae</taxon>
        <taxon>Dioscorea</taxon>
    </lineage>
</organism>
<accession>A0AB40ANA2</accession>
<reference evidence="2" key="1">
    <citation type="submission" date="2025-08" db="UniProtKB">
        <authorList>
            <consortium name="RefSeq"/>
        </authorList>
    </citation>
    <scope>IDENTIFICATION</scope>
</reference>
<sequence length="102" mass="11294">MILLSISPFVSIFPQPSPLSPLLALICPSRTPLGGLLFRKPSSCPDSPPLPQSLLSIQAPVWLPALLSVVRRLPDFYLEHSLLCVQEAQTRSENKVMSRFNK</sequence>
<dbReference type="AlphaFoldDB" id="A0AB40ANA2"/>
<evidence type="ECO:0000313" key="2">
    <source>
        <dbReference type="RefSeq" id="XP_039116392.1"/>
    </source>
</evidence>
<protein>
    <submittedName>
        <fullName evidence="2">Uncharacterized protein LOC120251804</fullName>
    </submittedName>
</protein>
<gene>
    <name evidence="2" type="primary">LOC120251804</name>
</gene>